<evidence type="ECO:0000313" key="3">
    <source>
        <dbReference type="Proteomes" id="UP000233551"/>
    </source>
</evidence>
<dbReference type="EMBL" id="PGOL01003194">
    <property type="protein sequence ID" value="PKI42339.1"/>
    <property type="molecule type" value="Genomic_DNA"/>
</dbReference>
<accession>A0A2I0IEA2</accession>
<evidence type="ECO:0000256" key="1">
    <source>
        <dbReference type="SAM" id="MobiDB-lite"/>
    </source>
</evidence>
<evidence type="ECO:0000313" key="2">
    <source>
        <dbReference type="EMBL" id="PKI42339.1"/>
    </source>
</evidence>
<organism evidence="2 3">
    <name type="scientific">Punica granatum</name>
    <name type="common">Pomegranate</name>
    <dbReference type="NCBI Taxonomy" id="22663"/>
    <lineage>
        <taxon>Eukaryota</taxon>
        <taxon>Viridiplantae</taxon>
        <taxon>Streptophyta</taxon>
        <taxon>Embryophyta</taxon>
        <taxon>Tracheophyta</taxon>
        <taxon>Spermatophyta</taxon>
        <taxon>Magnoliopsida</taxon>
        <taxon>eudicotyledons</taxon>
        <taxon>Gunneridae</taxon>
        <taxon>Pentapetalae</taxon>
        <taxon>rosids</taxon>
        <taxon>malvids</taxon>
        <taxon>Myrtales</taxon>
        <taxon>Lythraceae</taxon>
        <taxon>Punica</taxon>
    </lineage>
</organism>
<gene>
    <name evidence="2" type="ORF">CRG98_037258</name>
</gene>
<feature type="compositionally biased region" description="Low complexity" evidence="1">
    <location>
        <begin position="42"/>
        <end position="52"/>
    </location>
</feature>
<sequence>MAQVGFLDPTGTPGKIRLKPFQPVFATGHGGSGQPRDPSRWSSSSFGSKGFGLTPYSPAKLDKTQKSPETNPIGKSRVKRCNGGFRWLLATRLVAHNG</sequence>
<name>A0A2I0IEA2_PUNGR</name>
<feature type="region of interest" description="Disordered" evidence="1">
    <location>
        <begin position="1"/>
        <end position="79"/>
    </location>
</feature>
<proteinExistence type="predicted"/>
<keyword evidence="3" id="KW-1185">Reference proteome</keyword>
<dbReference type="Proteomes" id="UP000233551">
    <property type="component" value="Unassembled WGS sequence"/>
</dbReference>
<dbReference type="AlphaFoldDB" id="A0A2I0IEA2"/>
<protein>
    <submittedName>
        <fullName evidence="2">Uncharacterized protein</fullName>
    </submittedName>
</protein>
<reference evidence="2 3" key="1">
    <citation type="submission" date="2017-11" db="EMBL/GenBank/DDBJ databases">
        <title>De-novo sequencing of pomegranate (Punica granatum L.) genome.</title>
        <authorList>
            <person name="Akparov Z."/>
            <person name="Amiraslanov A."/>
            <person name="Hajiyeva S."/>
            <person name="Abbasov M."/>
            <person name="Kaur K."/>
            <person name="Hamwieh A."/>
            <person name="Solovyev V."/>
            <person name="Salamov A."/>
            <person name="Braich B."/>
            <person name="Kosarev P."/>
            <person name="Mahmoud A."/>
            <person name="Hajiyev E."/>
            <person name="Babayeva S."/>
            <person name="Izzatullayeva V."/>
            <person name="Mammadov A."/>
            <person name="Mammadov A."/>
            <person name="Sharifova S."/>
            <person name="Ojaghi J."/>
            <person name="Eynullazada K."/>
            <person name="Bayramov B."/>
            <person name="Abdulazimova A."/>
            <person name="Shahmuradov I."/>
        </authorList>
    </citation>
    <scope>NUCLEOTIDE SEQUENCE [LARGE SCALE GENOMIC DNA]</scope>
    <source>
        <strain evidence="3">cv. AG2017</strain>
        <tissue evidence="2">Leaf</tissue>
    </source>
</reference>
<comment type="caution">
    <text evidence="2">The sequence shown here is derived from an EMBL/GenBank/DDBJ whole genome shotgun (WGS) entry which is preliminary data.</text>
</comment>